<dbReference type="Pfam" id="PF02223">
    <property type="entry name" value="Thymidylate_kin"/>
    <property type="match status" value="1"/>
</dbReference>
<reference evidence="12 13" key="1">
    <citation type="submission" date="2024-02" db="EMBL/GenBank/DDBJ databases">
        <title>Lysinimicrobium sediminis NBRC 112286.</title>
        <authorList>
            <person name="Ichikawa N."/>
            <person name="Katano-Makiyama Y."/>
            <person name="Hidaka K."/>
        </authorList>
    </citation>
    <scope>NUCLEOTIDE SEQUENCE [LARGE SCALE GENOMIC DNA]</scope>
    <source>
        <strain evidence="12 13">NBRC 112286</strain>
    </source>
</reference>
<dbReference type="GO" id="GO:0016301">
    <property type="term" value="F:kinase activity"/>
    <property type="evidence" value="ECO:0007669"/>
    <property type="project" value="UniProtKB-KW"/>
</dbReference>
<dbReference type="NCBIfam" id="TIGR00041">
    <property type="entry name" value="DTMP_kinase"/>
    <property type="match status" value="1"/>
</dbReference>
<dbReference type="EC" id="2.7.4.9" evidence="2 10"/>
<dbReference type="InterPro" id="IPR039430">
    <property type="entry name" value="Thymidylate_kin-like_dom"/>
</dbReference>
<feature type="domain" description="Thymidylate kinase-like" evidence="11">
    <location>
        <begin position="26"/>
        <end position="209"/>
    </location>
</feature>
<name>A0ABP9WI68_9MICO</name>
<protein>
    <recommendedName>
        <fullName evidence="3 10">Thymidylate kinase</fullName>
        <ecNumber evidence="2 10">2.7.4.9</ecNumber>
    </recommendedName>
    <alternativeName>
        <fullName evidence="10">dTMP kinase</fullName>
    </alternativeName>
</protein>
<evidence type="ECO:0000313" key="13">
    <source>
        <dbReference type="Proteomes" id="UP001426770"/>
    </source>
</evidence>
<keyword evidence="8 10" id="KW-0067">ATP-binding</keyword>
<evidence type="ECO:0000256" key="7">
    <source>
        <dbReference type="ARBA" id="ARBA00022777"/>
    </source>
</evidence>
<evidence type="ECO:0000256" key="3">
    <source>
        <dbReference type="ARBA" id="ARBA00017144"/>
    </source>
</evidence>
<dbReference type="PANTHER" id="PTHR10344">
    <property type="entry name" value="THYMIDYLATE KINASE"/>
    <property type="match status" value="1"/>
</dbReference>
<dbReference type="InterPro" id="IPR027417">
    <property type="entry name" value="P-loop_NTPase"/>
</dbReference>
<comment type="function">
    <text evidence="10">Phosphorylation of dTMP to form dTDP in both de novo and salvage pathways of dTTP synthesis.</text>
</comment>
<dbReference type="HAMAP" id="MF_00165">
    <property type="entry name" value="Thymidylate_kinase"/>
    <property type="match status" value="1"/>
</dbReference>
<organism evidence="12 13">
    <name type="scientific">Demequina sediminis</name>
    <dbReference type="NCBI Taxonomy" id="1930058"/>
    <lineage>
        <taxon>Bacteria</taxon>
        <taxon>Bacillati</taxon>
        <taxon>Actinomycetota</taxon>
        <taxon>Actinomycetes</taxon>
        <taxon>Micrococcales</taxon>
        <taxon>Demequinaceae</taxon>
        <taxon>Demequina</taxon>
    </lineage>
</organism>
<dbReference type="Gene3D" id="3.40.50.300">
    <property type="entry name" value="P-loop containing nucleotide triphosphate hydrolases"/>
    <property type="match status" value="1"/>
</dbReference>
<evidence type="ECO:0000256" key="9">
    <source>
        <dbReference type="ARBA" id="ARBA00048743"/>
    </source>
</evidence>
<dbReference type="CDD" id="cd01672">
    <property type="entry name" value="TMPK"/>
    <property type="match status" value="1"/>
</dbReference>
<dbReference type="SUPFAM" id="SSF52540">
    <property type="entry name" value="P-loop containing nucleoside triphosphate hydrolases"/>
    <property type="match status" value="1"/>
</dbReference>
<evidence type="ECO:0000259" key="11">
    <source>
        <dbReference type="Pfam" id="PF02223"/>
    </source>
</evidence>
<dbReference type="EMBL" id="BAABRR010000010">
    <property type="protein sequence ID" value="GAA5519522.1"/>
    <property type="molecule type" value="Genomic_DNA"/>
</dbReference>
<proteinExistence type="inferred from homology"/>
<keyword evidence="4 10" id="KW-0808">Transferase</keyword>
<keyword evidence="5 10" id="KW-0545">Nucleotide biosynthesis</keyword>
<keyword evidence="7 10" id="KW-0418">Kinase</keyword>
<accession>A0ABP9WI68</accession>
<evidence type="ECO:0000256" key="1">
    <source>
        <dbReference type="ARBA" id="ARBA00009776"/>
    </source>
</evidence>
<sequence>MEGGLSRSEANGRFVPMANAGFWVVFEGADGVGKTTQIDLLAGYLRGPAGGGRDVLTTREPGGTPLGVELRQAIMHGDHVAPRAEALLYAADRAHHIATLVRPALEAGAVVVQDRYLDSSVVYQGGARGLGDEVERISMWATEGLLPDLTIVLDMAPDAARVSRDLDRVERETIAKAAQMRAGFLARADLDPGRYAVVDAARSIDTVHGSVVAAVLERLPGLAAGMGIEPWGTP</sequence>
<keyword evidence="6 10" id="KW-0547">Nucleotide-binding</keyword>
<evidence type="ECO:0000256" key="4">
    <source>
        <dbReference type="ARBA" id="ARBA00022679"/>
    </source>
</evidence>
<comment type="similarity">
    <text evidence="1 10">Belongs to the thymidylate kinase family.</text>
</comment>
<evidence type="ECO:0000256" key="2">
    <source>
        <dbReference type="ARBA" id="ARBA00012980"/>
    </source>
</evidence>
<evidence type="ECO:0000256" key="6">
    <source>
        <dbReference type="ARBA" id="ARBA00022741"/>
    </source>
</evidence>
<evidence type="ECO:0000313" key="12">
    <source>
        <dbReference type="EMBL" id="GAA5519522.1"/>
    </source>
</evidence>
<keyword evidence="13" id="KW-1185">Reference proteome</keyword>
<dbReference type="PANTHER" id="PTHR10344:SF4">
    <property type="entry name" value="UMP-CMP KINASE 2, MITOCHONDRIAL"/>
    <property type="match status" value="1"/>
</dbReference>
<feature type="binding site" evidence="10">
    <location>
        <begin position="28"/>
        <end position="35"/>
    </location>
    <ligand>
        <name>ATP</name>
        <dbReference type="ChEBI" id="CHEBI:30616"/>
    </ligand>
</feature>
<evidence type="ECO:0000256" key="10">
    <source>
        <dbReference type="HAMAP-Rule" id="MF_00165"/>
    </source>
</evidence>
<dbReference type="InterPro" id="IPR018094">
    <property type="entry name" value="Thymidylate_kinase"/>
</dbReference>
<evidence type="ECO:0000256" key="5">
    <source>
        <dbReference type="ARBA" id="ARBA00022727"/>
    </source>
</evidence>
<evidence type="ECO:0000256" key="8">
    <source>
        <dbReference type="ARBA" id="ARBA00022840"/>
    </source>
</evidence>
<comment type="catalytic activity">
    <reaction evidence="9 10">
        <text>dTMP + ATP = dTDP + ADP</text>
        <dbReference type="Rhea" id="RHEA:13517"/>
        <dbReference type="ChEBI" id="CHEBI:30616"/>
        <dbReference type="ChEBI" id="CHEBI:58369"/>
        <dbReference type="ChEBI" id="CHEBI:63528"/>
        <dbReference type="ChEBI" id="CHEBI:456216"/>
        <dbReference type="EC" id="2.7.4.9"/>
    </reaction>
</comment>
<gene>
    <name evidence="10 12" type="primary">tmk</name>
    <name evidence="12" type="ORF">Lsed01_01972</name>
</gene>
<dbReference type="Proteomes" id="UP001426770">
    <property type="component" value="Unassembled WGS sequence"/>
</dbReference>
<comment type="caution">
    <text evidence="12">The sequence shown here is derived from an EMBL/GenBank/DDBJ whole genome shotgun (WGS) entry which is preliminary data.</text>
</comment>